<proteinExistence type="predicted"/>
<evidence type="ECO:0000256" key="1">
    <source>
        <dbReference type="ARBA" id="ARBA00001936"/>
    </source>
</evidence>
<keyword evidence="2 6" id="KW-0430">Lectin</keyword>
<dbReference type="InterPro" id="IPR035992">
    <property type="entry name" value="Ricin_B-like_lectins"/>
</dbReference>
<evidence type="ECO:0000313" key="7">
    <source>
        <dbReference type="Proteomes" id="UP000053660"/>
    </source>
</evidence>
<dbReference type="GO" id="GO:0006493">
    <property type="term" value="P:protein O-linked glycosylation"/>
    <property type="evidence" value="ECO:0007669"/>
    <property type="project" value="TreeGrafter"/>
</dbReference>
<dbReference type="Gene3D" id="2.80.10.50">
    <property type="match status" value="1"/>
</dbReference>
<dbReference type="Gene3D" id="1.10.8.460">
    <property type="entry name" value="ppGaNTase-T1 linker domain-like"/>
    <property type="match status" value="1"/>
</dbReference>
<feature type="domain" description="Ricin B lectin" evidence="5">
    <location>
        <begin position="45"/>
        <end position="173"/>
    </location>
</feature>
<dbReference type="PANTHER" id="PTHR11675:SF43">
    <property type="entry name" value="POLYPEPTIDE N-ACETYLGALACTOSAMINYLTRANSFERASE 1"/>
    <property type="match status" value="1"/>
</dbReference>
<keyword evidence="3" id="KW-1015">Disulfide bond</keyword>
<dbReference type="GO" id="GO:0005794">
    <property type="term" value="C:Golgi apparatus"/>
    <property type="evidence" value="ECO:0007669"/>
    <property type="project" value="TreeGrafter"/>
</dbReference>
<evidence type="ECO:0000256" key="2">
    <source>
        <dbReference type="ARBA" id="ARBA00022734"/>
    </source>
</evidence>
<comment type="cofactor">
    <cofactor evidence="1">
        <name>Mn(2+)</name>
        <dbReference type="ChEBI" id="CHEBI:29035"/>
    </cofactor>
</comment>
<dbReference type="EMBL" id="KN612654">
    <property type="protein sequence ID" value="KHJ75532.1"/>
    <property type="molecule type" value="Genomic_DNA"/>
</dbReference>
<keyword evidence="7" id="KW-1185">Reference proteome</keyword>
<dbReference type="PANTHER" id="PTHR11675">
    <property type="entry name" value="N-ACETYLGALACTOSAMINYLTRANSFERASE"/>
    <property type="match status" value="1"/>
</dbReference>
<dbReference type="InterPro" id="IPR000772">
    <property type="entry name" value="Ricin_B_lectin"/>
</dbReference>
<dbReference type="PROSITE" id="PS50231">
    <property type="entry name" value="RICIN_B_LECTIN"/>
    <property type="match status" value="1"/>
</dbReference>
<dbReference type="AlphaFoldDB" id="A0A0B1RWI6"/>
<sequence>MGLKDLDVGDLTERKKLRERLQCKSFKWYLDNVIPQKFIPDENVYAYGHVKSERGLCLDTLQRLENKGTVVLGVYHCQEGGSSAQMFSISREHELRREATCVDIGKPLQNGVYNVVLQECDDKNAVVFEHEQGGQLRHKERGLCLDVEGVESGGDVLMTRCEKNKASQQWKFDKYFKLD</sequence>
<dbReference type="GO" id="GO:0004653">
    <property type="term" value="F:polypeptide N-acetylgalactosaminyltransferase activity"/>
    <property type="evidence" value="ECO:0007669"/>
    <property type="project" value="TreeGrafter"/>
</dbReference>
<name>A0A0B1RWI6_OESDE</name>
<gene>
    <name evidence="6" type="ORF">OESDEN_24852</name>
</gene>
<evidence type="ECO:0000259" key="5">
    <source>
        <dbReference type="SMART" id="SM00458"/>
    </source>
</evidence>
<dbReference type="Pfam" id="PF00652">
    <property type="entry name" value="Ricin_B_lectin"/>
    <property type="match status" value="1"/>
</dbReference>
<dbReference type="SMART" id="SM00458">
    <property type="entry name" value="RICIN"/>
    <property type="match status" value="1"/>
</dbReference>
<evidence type="ECO:0000256" key="3">
    <source>
        <dbReference type="ARBA" id="ARBA00023157"/>
    </source>
</evidence>
<dbReference type="GO" id="GO:0030246">
    <property type="term" value="F:carbohydrate binding"/>
    <property type="evidence" value="ECO:0007669"/>
    <property type="project" value="UniProtKB-KW"/>
</dbReference>
<dbReference type="SUPFAM" id="SSF50370">
    <property type="entry name" value="Ricin B-like lectins"/>
    <property type="match status" value="1"/>
</dbReference>
<protein>
    <submittedName>
        <fullName evidence="6">Ricin-type beta-trefoil lectin domain protein</fullName>
    </submittedName>
</protein>
<dbReference type="Proteomes" id="UP000053660">
    <property type="component" value="Unassembled WGS sequence"/>
</dbReference>
<evidence type="ECO:0000313" key="6">
    <source>
        <dbReference type="EMBL" id="KHJ75532.1"/>
    </source>
</evidence>
<accession>A0A0B1RWI6</accession>
<reference evidence="6 7" key="1">
    <citation type="submission" date="2014-03" db="EMBL/GenBank/DDBJ databases">
        <title>Draft genome of the hookworm Oesophagostomum dentatum.</title>
        <authorList>
            <person name="Mitreva M."/>
        </authorList>
    </citation>
    <scope>NUCLEOTIDE SEQUENCE [LARGE SCALE GENOMIC DNA]</scope>
    <source>
        <strain evidence="6 7">OD-Hann</strain>
    </source>
</reference>
<organism evidence="6 7">
    <name type="scientific">Oesophagostomum dentatum</name>
    <name type="common">Nodular worm</name>
    <dbReference type="NCBI Taxonomy" id="61180"/>
    <lineage>
        <taxon>Eukaryota</taxon>
        <taxon>Metazoa</taxon>
        <taxon>Ecdysozoa</taxon>
        <taxon>Nematoda</taxon>
        <taxon>Chromadorea</taxon>
        <taxon>Rhabditida</taxon>
        <taxon>Rhabditina</taxon>
        <taxon>Rhabditomorpha</taxon>
        <taxon>Strongyloidea</taxon>
        <taxon>Strongylidae</taxon>
        <taxon>Oesophagostomum</taxon>
    </lineage>
</organism>
<keyword evidence="4" id="KW-0464">Manganese</keyword>
<dbReference type="OrthoDB" id="6119243at2759"/>
<evidence type="ECO:0000256" key="4">
    <source>
        <dbReference type="ARBA" id="ARBA00023211"/>
    </source>
</evidence>